<sequence>MNTAEAMAAMRVSSRDGSGRLESRSGAGVHPVTTADGGPAFLKVGTNRAELDFYRSLTVPVRTPRLLDHRDSTLLLSAAGTTVDVTQWTTPMWADLLGALAALHATPPPPWDAPDPLAEAMAQPDIALIRDFWGTPPEVEPLQAARRVFIHGDCHTENITVDDGTLVFCDWQSTGAGRASSDLALLSVRATPAGVRVPLELYPADDALRRAIRAEELAMLVFLWPQYARYNTPEGNDRIRARGRLLAADA</sequence>
<organism evidence="3 4">
    <name type="scientific">Paractinoplanes lichenicola</name>
    <dbReference type="NCBI Taxonomy" id="2802976"/>
    <lineage>
        <taxon>Bacteria</taxon>
        <taxon>Bacillati</taxon>
        <taxon>Actinomycetota</taxon>
        <taxon>Actinomycetes</taxon>
        <taxon>Micromonosporales</taxon>
        <taxon>Micromonosporaceae</taxon>
        <taxon>Paractinoplanes</taxon>
    </lineage>
</organism>
<gene>
    <name evidence="3" type="ORF">JKJ07_15745</name>
</gene>
<dbReference type="RefSeq" id="WP_202992262.1">
    <property type="nucleotide sequence ID" value="NZ_JAENHO010000004.1"/>
</dbReference>
<feature type="domain" description="Aminoglycoside phosphotransferase" evidence="2">
    <location>
        <begin position="49"/>
        <end position="192"/>
    </location>
</feature>
<dbReference type="Pfam" id="PF01636">
    <property type="entry name" value="APH"/>
    <property type="match status" value="1"/>
</dbReference>
<protein>
    <submittedName>
        <fullName evidence="3">Phosphotransferase</fullName>
    </submittedName>
</protein>
<evidence type="ECO:0000259" key="2">
    <source>
        <dbReference type="Pfam" id="PF01636"/>
    </source>
</evidence>
<dbReference type="InterPro" id="IPR002575">
    <property type="entry name" value="Aminoglycoside_PTrfase"/>
</dbReference>
<proteinExistence type="predicted"/>
<dbReference type="InterPro" id="IPR011009">
    <property type="entry name" value="Kinase-like_dom_sf"/>
</dbReference>
<reference evidence="3 4" key="1">
    <citation type="submission" date="2021-01" db="EMBL/GenBank/DDBJ databases">
        <title>Actinoplanes sp. nov. LDG1-01 isolated from lichen.</title>
        <authorList>
            <person name="Saeng-In P."/>
            <person name="Phongsopitanun W."/>
            <person name="Kanchanasin P."/>
            <person name="Yuki M."/>
            <person name="Kudo T."/>
            <person name="Ohkuma M."/>
            <person name="Tanasupawat S."/>
        </authorList>
    </citation>
    <scope>NUCLEOTIDE SEQUENCE [LARGE SCALE GENOMIC DNA]</scope>
    <source>
        <strain evidence="3 4">LDG1-01</strain>
    </source>
</reference>
<evidence type="ECO:0000313" key="3">
    <source>
        <dbReference type="EMBL" id="MBL7255756.1"/>
    </source>
</evidence>
<feature type="compositionally biased region" description="Basic and acidic residues" evidence="1">
    <location>
        <begin position="13"/>
        <end position="23"/>
    </location>
</feature>
<dbReference type="Gene3D" id="3.90.1200.10">
    <property type="match status" value="1"/>
</dbReference>
<accession>A0ABS1VMP9</accession>
<dbReference type="SUPFAM" id="SSF56112">
    <property type="entry name" value="Protein kinase-like (PK-like)"/>
    <property type="match status" value="1"/>
</dbReference>
<keyword evidence="4" id="KW-1185">Reference proteome</keyword>
<name>A0ABS1VMP9_9ACTN</name>
<comment type="caution">
    <text evidence="3">The sequence shown here is derived from an EMBL/GenBank/DDBJ whole genome shotgun (WGS) entry which is preliminary data.</text>
</comment>
<evidence type="ECO:0000313" key="4">
    <source>
        <dbReference type="Proteomes" id="UP000598996"/>
    </source>
</evidence>
<dbReference type="Proteomes" id="UP000598996">
    <property type="component" value="Unassembled WGS sequence"/>
</dbReference>
<dbReference type="EMBL" id="JAENHO010000004">
    <property type="protein sequence ID" value="MBL7255756.1"/>
    <property type="molecule type" value="Genomic_DNA"/>
</dbReference>
<evidence type="ECO:0000256" key="1">
    <source>
        <dbReference type="SAM" id="MobiDB-lite"/>
    </source>
</evidence>
<feature type="region of interest" description="Disordered" evidence="1">
    <location>
        <begin position="1"/>
        <end position="32"/>
    </location>
</feature>